<dbReference type="InterPro" id="IPR036188">
    <property type="entry name" value="FAD/NAD-bd_sf"/>
</dbReference>
<dbReference type="SUPFAM" id="SSF51905">
    <property type="entry name" value="FAD/NAD(P)-binding domain"/>
    <property type="match status" value="1"/>
</dbReference>
<dbReference type="Gene3D" id="3.50.50.60">
    <property type="entry name" value="FAD/NAD(P)-binding domain"/>
    <property type="match status" value="2"/>
</dbReference>
<keyword evidence="2" id="KW-1185">Reference proteome</keyword>
<protein>
    <recommendedName>
        <fullName evidence="3">FAD-binding domain-containing protein</fullName>
    </recommendedName>
</protein>
<reference evidence="1 2" key="1">
    <citation type="journal article" date="2013" name="Genome Biol. Evol.">
        <title>Genomes of Stigonematalean cyanobacteria (subsection V) and the evolution of oxygenic photosynthesis from prokaryotes to plastids.</title>
        <authorList>
            <person name="Dagan T."/>
            <person name="Roettger M."/>
            <person name="Stucken K."/>
            <person name="Landan G."/>
            <person name="Koch R."/>
            <person name="Major P."/>
            <person name="Gould S.B."/>
            <person name="Goremykin V.V."/>
            <person name="Rippka R."/>
            <person name="Tandeau de Marsac N."/>
            <person name="Gugger M."/>
            <person name="Lockhart P.J."/>
            <person name="Allen J.F."/>
            <person name="Brune I."/>
            <person name="Maus I."/>
            <person name="Puhler A."/>
            <person name="Martin W.F."/>
        </authorList>
    </citation>
    <scope>NUCLEOTIDE SEQUENCE [LARGE SCALE GENOMIC DNA]</scope>
    <source>
        <strain evidence="1 2">PCC 7110</strain>
    </source>
</reference>
<name>A0A139X1B5_9CYAN</name>
<dbReference type="EMBL" id="ANNX02000040">
    <property type="protein sequence ID" value="KYC38474.1"/>
    <property type="molecule type" value="Genomic_DNA"/>
</dbReference>
<comment type="caution">
    <text evidence="1">The sequence shown here is derived from an EMBL/GenBank/DDBJ whole genome shotgun (WGS) entry which is preliminary data.</text>
</comment>
<dbReference type="STRING" id="128403.WA1_35350"/>
<dbReference type="PANTHER" id="PTHR43422">
    <property type="entry name" value="THIAMINE THIAZOLE SYNTHASE"/>
    <property type="match status" value="1"/>
</dbReference>
<dbReference type="Proteomes" id="UP000076925">
    <property type="component" value="Unassembled WGS sequence"/>
</dbReference>
<evidence type="ECO:0000313" key="1">
    <source>
        <dbReference type="EMBL" id="KYC38474.1"/>
    </source>
</evidence>
<accession>A0A139X1B5</accession>
<evidence type="ECO:0000313" key="2">
    <source>
        <dbReference type="Proteomes" id="UP000076925"/>
    </source>
</evidence>
<gene>
    <name evidence="1" type="ORF">WA1_35350</name>
</gene>
<dbReference type="PANTHER" id="PTHR43422:SF3">
    <property type="entry name" value="THIAMINE THIAZOLE SYNTHASE"/>
    <property type="match status" value="1"/>
</dbReference>
<organism evidence="1 2">
    <name type="scientific">Scytonema hofmannii PCC 7110</name>
    <dbReference type="NCBI Taxonomy" id="128403"/>
    <lineage>
        <taxon>Bacteria</taxon>
        <taxon>Bacillati</taxon>
        <taxon>Cyanobacteriota</taxon>
        <taxon>Cyanophyceae</taxon>
        <taxon>Nostocales</taxon>
        <taxon>Scytonemataceae</taxon>
        <taxon>Scytonema</taxon>
    </lineage>
</organism>
<evidence type="ECO:0008006" key="3">
    <source>
        <dbReference type="Google" id="ProtNLM"/>
    </source>
</evidence>
<dbReference type="RefSeq" id="WP_017745931.1">
    <property type="nucleotide sequence ID" value="NZ_KQ976354.1"/>
</dbReference>
<dbReference type="OrthoDB" id="9790035at2"/>
<sequence length="259" mass="29025">MPLLKTAIDRVAQKTVNSSSHAIVIGGSIAGLLAARVLADHFNLVTICERDRFLVSLIGIGGDYPPTDEAGFLNFAQSLRSSEIYEVIKNSQPLSPIYGYHRTENCWHHYERLSRFPDNLVVLGDAFCAFNPIYGQGMTVASLGALTLDQCLKQKNQSKGLAHRFQKQLAKVSTLPWLMATGDDFRWSTTKGKQPGLITRLMHLYLDQIMLVAVHNAFVYRVLLEVTHLLKPPTAFFHPAIVTQVLKQTMNQRAQPFKF</sequence>
<dbReference type="AlphaFoldDB" id="A0A139X1B5"/>
<proteinExistence type="predicted"/>